<dbReference type="Pfam" id="PF00005">
    <property type="entry name" value="ABC_tran"/>
    <property type="match status" value="1"/>
</dbReference>
<feature type="domain" description="ABC transporter" evidence="6">
    <location>
        <begin position="16"/>
        <end position="256"/>
    </location>
</feature>
<dbReference type="InterPro" id="IPR050319">
    <property type="entry name" value="ABC_transp_ATP-bind"/>
</dbReference>
<comment type="subcellular location">
    <subcellularLocation>
        <location evidence="1">Cell inner membrane</location>
        <topology evidence="1">Peripheral membrane protein</topology>
    </subcellularLocation>
</comment>
<dbReference type="GO" id="GO:0005524">
    <property type="term" value="F:ATP binding"/>
    <property type="evidence" value="ECO:0007669"/>
    <property type="project" value="UniProtKB-KW"/>
</dbReference>
<keyword evidence="4" id="KW-0547">Nucleotide-binding</keyword>
<evidence type="ECO:0000256" key="4">
    <source>
        <dbReference type="ARBA" id="ARBA00022741"/>
    </source>
</evidence>
<evidence type="ECO:0000256" key="3">
    <source>
        <dbReference type="ARBA" id="ARBA00022448"/>
    </source>
</evidence>
<dbReference type="GO" id="GO:0016887">
    <property type="term" value="F:ATP hydrolysis activity"/>
    <property type="evidence" value="ECO:0007669"/>
    <property type="project" value="InterPro"/>
</dbReference>
<dbReference type="RefSeq" id="WP_188967123.1">
    <property type="nucleotide sequence ID" value="NZ_BMKW01000005.1"/>
</dbReference>
<dbReference type="GO" id="GO:0015833">
    <property type="term" value="P:peptide transport"/>
    <property type="evidence" value="ECO:0007669"/>
    <property type="project" value="InterPro"/>
</dbReference>
<dbReference type="Pfam" id="PF08352">
    <property type="entry name" value="oligo_HPY"/>
    <property type="match status" value="1"/>
</dbReference>
<comment type="caution">
    <text evidence="7">The sequence shown here is derived from an EMBL/GenBank/DDBJ whole genome shotgun (WGS) entry which is preliminary data.</text>
</comment>
<dbReference type="PANTHER" id="PTHR43776">
    <property type="entry name" value="TRANSPORT ATP-BINDING PROTEIN"/>
    <property type="match status" value="1"/>
</dbReference>
<evidence type="ECO:0000256" key="1">
    <source>
        <dbReference type="ARBA" id="ARBA00004417"/>
    </source>
</evidence>
<accession>A0A917NNQ1</accession>
<keyword evidence="8" id="KW-1185">Reference proteome</keyword>
<dbReference type="InterPro" id="IPR013563">
    <property type="entry name" value="Oligopep_ABC_C"/>
</dbReference>
<dbReference type="PANTHER" id="PTHR43776:SF7">
    <property type="entry name" value="D,D-DIPEPTIDE TRANSPORT ATP-BINDING PROTEIN DDPF-RELATED"/>
    <property type="match status" value="1"/>
</dbReference>
<dbReference type="EMBL" id="BMKW01000005">
    <property type="protein sequence ID" value="GGJ14541.1"/>
    <property type="molecule type" value="Genomic_DNA"/>
</dbReference>
<reference evidence="7" key="1">
    <citation type="journal article" date="2014" name="Int. J. Syst. Evol. Microbiol.">
        <title>Complete genome sequence of Corynebacterium casei LMG S-19264T (=DSM 44701T), isolated from a smear-ripened cheese.</title>
        <authorList>
            <consortium name="US DOE Joint Genome Institute (JGI-PGF)"/>
            <person name="Walter F."/>
            <person name="Albersmeier A."/>
            <person name="Kalinowski J."/>
            <person name="Ruckert C."/>
        </authorList>
    </citation>
    <scope>NUCLEOTIDE SEQUENCE</scope>
    <source>
        <strain evidence="7">CGMCC 1.3617</strain>
    </source>
</reference>
<dbReference type="PROSITE" id="PS00211">
    <property type="entry name" value="ABC_TRANSPORTER_1"/>
    <property type="match status" value="1"/>
</dbReference>
<dbReference type="NCBIfam" id="TIGR01727">
    <property type="entry name" value="oligo_HPY"/>
    <property type="match status" value="1"/>
</dbReference>
<dbReference type="InterPro" id="IPR017871">
    <property type="entry name" value="ABC_transporter-like_CS"/>
</dbReference>
<evidence type="ECO:0000259" key="6">
    <source>
        <dbReference type="PROSITE" id="PS50893"/>
    </source>
</evidence>
<dbReference type="InterPro" id="IPR027417">
    <property type="entry name" value="P-loop_NTPase"/>
</dbReference>
<organism evidence="7 8">
    <name type="scientific">Neoroseomonas lacus</name>
    <dbReference type="NCBI Taxonomy" id="287609"/>
    <lineage>
        <taxon>Bacteria</taxon>
        <taxon>Pseudomonadati</taxon>
        <taxon>Pseudomonadota</taxon>
        <taxon>Alphaproteobacteria</taxon>
        <taxon>Acetobacterales</taxon>
        <taxon>Acetobacteraceae</taxon>
        <taxon>Neoroseomonas</taxon>
    </lineage>
</organism>
<comment type="similarity">
    <text evidence="2">Belongs to the ABC transporter superfamily.</text>
</comment>
<dbReference type="GO" id="GO:0005886">
    <property type="term" value="C:plasma membrane"/>
    <property type="evidence" value="ECO:0007669"/>
    <property type="project" value="UniProtKB-SubCell"/>
</dbReference>
<evidence type="ECO:0000256" key="5">
    <source>
        <dbReference type="ARBA" id="ARBA00022840"/>
    </source>
</evidence>
<dbReference type="CDD" id="cd03257">
    <property type="entry name" value="ABC_NikE_OppD_transporters"/>
    <property type="match status" value="1"/>
</dbReference>
<dbReference type="SUPFAM" id="SSF52540">
    <property type="entry name" value="P-loop containing nucleoside triphosphate hydrolases"/>
    <property type="match status" value="1"/>
</dbReference>
<dbReference type="PROSITE" id="PS50893">
    <property type="entry name" value="ABC_TRANSPORTER_2"/>
    <property type="match status" value="1"/>
</dbReference>
<dbReference type="InterPro" id="IPR003593">
    <property type="entry name" value="AAA+_ATPase"/>
</dbReference>
<sequence length="322" mass="35552">MSADLILDVDDLHKHFAVRDVWKRKVGSLRAVDGVSFAVNRGEILGIVGESGCGKSTLGKTLMGIQQATSGRVVFEGNDIAGLKPHQSRRYRQHLQYCYQDPGASLDPRWTIRSSLHEPLVVHTELGEAERETRVREILRAVGLPETHLDLYPHEISGGQQRRVGLARILTLKPSVVILDEPTSGLDVSVQATILNLFLDLQRAFGLTYLFISHDLSVVRLVCHRVAVMYLGRIVEIGDTEAIFETPRHPYTQSLLAAIPRIGGPRVTDHFSLEGEPPSPINLPTGCRFRTRCPKAAPVCAEQDPALRPDWPGQQAACLLAT</sequence>
<gene>
    <name evidence="7" type="ORF">GCM10011320_22220</name>
</gene>
<evidence type="ECO:0000256" key="2">
    <source>
        <dbReference type="ARBA" id="ARBA00005417"/>
    </source>
</evidence>
<keyword evidence="5 7" id="KW-0067">ATP-binding</keyword>
<dbReference type="AlphaFoldDB" id="A0A917NNQ1"/>
<dbReference type="SMART" id="SM00382">
    <property type="entry name" value="AAA"/>
    <property type="match status" value="1"/>
</dbReference>
<evidence type="ECO:0000313" key="7">
    <source>
        <dbReference type="EMBL" id="GGJ14541.1"/>
    </source>
</evidence>
<keyword evidence="3" id="KW-0813">Transport</keyword>
<dbReference type="Proteomes" id="UP000661507">
    <property type="component" value="Unassembled WGS sequence"/>
</dbReference>
<reference evidence="7" key="2">
    <citation type="submission" date="2020-09" db="EMBL/GenBank/DDBJ databases">
        <authorList>
            <person name="Sun Q."/>
            <person name="Zhou Y."/>
        </authorList>
    </citation>
    <scope>NUCLEOTIDE SEQUENCE</scope>
    <source>
        <strain evidence="7">CGMCC 1.3617</strain>
    </source>
</reference>
<dbReference type="GO" id="GO:0055085">
    <property type="term" value="P:transmembrane transport"/>
    <property type="evidence" value="ECO:0007669"/>
    <property type="project" value="UniProtKB-ARBA"/>
</dbReference>
<protein>
    <submittedName>
        <fullName evidence="7">ABC transporter ATP-binding protein</fullName>
    </submittedName>
</protein>
<evidence type="ECO:0000313" key="8">
    <source>
        <dbReference type="Proteomes" id="UP000661507"/>
    </source>
</evidence>
<name>A0A917NNQ1_9PROT</name>
<dbReference type="FunFam" id="3.40.50.300:FF:000016">
    <property type="entry name" value="Oligopeptide ABC transporter ATP-binding component"/>
    <property type="match status" value="1"/>
</dbReference>
<dbReference type="InterPro" id="IPR003439">
    <property type="entry name" value="ABC_transporter-like_ATP-bd"/>
</dbReference>
<dbReference type="Gene3D" id="3.40.50.300">
    <property type="entry name" value="P-loop containing nucleotide triphosphate hydrolases"/>
    <property type="match status" value="1"/>
</dbReference>
<proteinExistence type="inferred from homology"/>